<evidence type="ECO:0000256" key="1">
    <source>
        <dbReference type="SAM" id="MobiDB-lite"/>
    </source>
</evidence>
<dbReference type="Proteomes" id="UP000701853">
    <property type="component" value="Chromosome 6"/>
</dbReference>
<organism evidence="2 3">
    <name type="scientific">Gossypium anomalum</name>
    <dbReference type="NCBI Taxonomy" id="47600"/>
    <lineage>
        <taxon>Eukaryota</taxon>
        <taxon>Viridiplantae</taxon>
        <taxon>Streptophyta</taxon>
        <taxon>Embryophyta</taxon>
        <taxon>Tracheophyta</taxon>
        <taxon>Spermatophyta</taxon>
        <taxon>Magnoliopsida</taxon>
        <taxon>eudicotyledons</taxon>
        <taxon>Gunneridae</taxon>
        <taxon>Pentapetalae</taxon>
        <taxon>rosids</taxon>
        <taxon>malvids</taxon>
        <taxon>Malvales</taxon>
        <taxon>Malvaceae</taxon>
        <taxon>Malvoideae</taxon>
        <taxon>Gossypium</taxon>
    </lineage>
</organism>
<accession>A0A8J5Z376</accession>
<dbReference type="EMBL" id="JAHUZN010000006">
    <property type="protein sequence ID" value="KAG8490636.1"/>
    <property type="molecule type" value="Genomic_DNA"/>
</dbReference>
<dbReference type="OrthoDB" id="1001641at2759"/>
<name>A0A8J5Z376_9ROSI</name>
<protein>
    <submittedName>
        <fullName evidence="2">Uncharacterized protein</fullName>
    </submittedName>
</protein>
<keyword evidence="3" id="KW-1185">Reference proteome</keyword>
<proteinExistence type="predicted"/>
<evidence type="ECO:0000313" key="3">
    <source>
        <dbReference type="Proteomes" id="UP000701853"/>
    </source>
</evidence>
<feature type="compositionally biased region" description="Basic and acidic residues" evidence="1">
    <location>
        <begin position="122"/>
        <end position="133"/>
    </location>
</feature>
<reference evidence="2 3" key="1">
    <citation type="journal article" date="2021" name="bioRxiv">
        <title>The Gossypium anomalum genome as a resource for cotton improvement and evolutionary analysis of hybrid incompatibility.</title>
        <authorList>
            <person name="Grover C.E."/>
            <person name="Yuan D."/>
            <person name="Arick M.A."/>
            <person name="Miller E.R."/>
            <person name="Hu G."/>
            <person name="Peterson D.G."/>
            <person name="Wendel J.F."/>
            <person name="Udall J.A."/>
        </authorList>
    </citation>
    <scope>NUCLEOTIDE SEQUENCE [LARGE SCALE GENOMIC DNA]</scope>
    <source>
        <strain evidence="2">JFW-Udall</strain>
        <tissue evidence="2">Leaf</tissue>
    </source>
</reference>
<feature type="region of interest" description="Disordered" evidence="1">
    <location>
        <begin position="107"/>
        <end position="153"/>
    </location>
</feature>
<comment type="caution">
    <text evidence="2">The sequence shown here is derived from an EMBL/GenBank/DDBJ whole genome shotgun (WGS) entry which is preliminary data.</text>
</comment>
<evidence type="ECO:0000313" key="2">
    <source>
        <dbReference type="EMBL" id="KAG8490636.1"/>
    </source>
</evidence>
<gene>
    <name evidence="2" type="ORF">CXB51_013865</name>
</gene>
<sequence length="195" mass="21239">MNVLLDKRNYIVCMVDNADPNAGISSKTSEDGGRLLLHRKGSSTIPLDTSLHGSCFGSRNILGDETHAKGGMLVSINEVVKSSTHRLESIASDGSNLMINEYRNKSNDDEKLGMTGLGESTRMSESRRSRSENEDLSNANIGGNPMPRKPNGSSARFVHGGTMRYDAKVTYAILLGKTRTTFNKRVPVPETYTGE</sequence>
<dbReference type="AlphaFoldDB" id="A0A8J5Z376"/>